<dbReference type="AlphaFoldDB" id="A0A0A9EEV3"/>
<dbReference type="EMBL" id="GBRH01199314">
    <property type="protein sequence ID" value="JAD98581.1"/>
    <property type="molecule type" value="Transcribed_RNA"/>
</dbReference>
<evidence type="ECO:0000256" key="1">
    <source>
        <dbReference type="SAM" id="Phobius"/>
    </source>
</evidence>
<keyword evidence="1" id="KW-0472">Membrane</keyword>
<name>A0A0A9EEV3_ARUDO</name>
<feature type="transmembrane region" description="Helical" evidence="1">
    <location>
        <begin position="20"/>
        <end position="40"/>
    </location>
</feature>
<proteinExistence type="predicted"/>
<organism evidence="2">
    <name type="scientific">Arundo donax</name>
    <name type="common">Giant reed</name>
    <name type="synonym">Donax arundinaceus</name>
    <dbReference type="NCBI Taxonomy" id="35708"/>
    <lineage>
        <taxon>Eukaryota</taxon>
        <taxon>Viridiplantae</taxon>
        <taxon>Streptophyta</taxon>
        <taxon>Embryophyta</taxon>
        <taxon>Tracheophyta</taxon>
        <taxon>Spermatophyta</taxon>
        <taxon>Magnoliopsida</taxon>
        <taxon>Liliopsida</taxon>
        <taxon>Poales</taxon>
        <taxon>Poaceae</taxon>
        <taxon>PACMAD clade</taxon>
        <taxon>Arundinoideae</taxon>
        <taxon>Arundineae</taxon>
        <taxon>Arundo</taxon>
    </lineage>
</organism>
<protein>
    <submittedName>
        <fullName evidence="2">Uncharacterized protein</fullName>
    </submittedName>
</protein>
<reference evidence="2" key="2">
    <citation type="journal article" date="2015" name="Data Brief">
        <title>Shoot transcriptome of the giant reed, Arundo donax.</title>
        <authorList>
            <person name="Barrero R.A."/>
            <person name="Guerrero F.D."/>
            <person name="Moolhuijzen P."/>
            <person name="Goolsby J.A."/>
            <person name="Tidwell J."/>
            <person name="Bellgard S.E."/>
            <person name="Bellgard M.I."/>
        </authorList>
    </citation>
    <scope>NUCLEOTIDE SEQUENCE</scope>
    <source>
        <tissue evidence="2">Shoot tissue taken approximately 20 cm above the soil surface</tissue>
    </source>
</reference>
<sequence>MNLMVFADVPLGMWSILYTQIQNCWIQFFILTNLGIILLIE</sequence>
<keyword evidence="1" id="KW-1133">Transmembrane helix</keyword>
<accession>A0A0A9EEV3</accession>
<keyword evidence="1" id="KW-0812">Transmembrane</keyword>
<evidence type="ECO:0000313" key="2">
    <source>
        <dbReference type="EMBL" id="JAD98581.1"/>
    </source>
</evidence>
<reference evidence="2" key="1">
    <citation type="submission" date="2014-09" db="EMBL/GenBank/DDBJ databases">
        <authorList>
            <person name="Magalhaes I.L.F."/>
            <person name="Oliveira U."/>
            <person name="Santos F.R."/>
            <person name="Vidigal T.H.D.A."/>
            <person name="Brescovit A.D."/>
            <person name="Santos A.J."/>
        </authorList>
    </citation>
    <scope>NUCLEOTIDE SEQUENCE</scope>
    <source>
        <tissue evidence="2">Shoot tissue taken approximately 20 cm above the soil surface</tissue>
    </source>
</reference>